<comment type="caution">
    <text evidence="1">The sequence shown here is derived from an EMBL/GenBank/DDBJ whole genome shotgun (WGS) entry which is preliminary data.</text>
</comment>
<organism evidence="1 2">
    <name type="scientific">Ancylostoma caninum</name>
    <name type="common">Dog hookworm</name>
    <dbReference type="NCBI Taxonomy" id="29170"/>
    <lineage>
        <taxon>Eukaryota</taxon>
        <taxon>Metazoa</taxon>
        <taxon>Ecdysozoa</taxon>
        <taxon>Nematoda</taxon>
        <taxon>Chromadorea</taxon>
        <taxon>Rhabditida</taxon>
        <taxon>Rhabditina</taxon>
        <taxon>Rhabditomorpha</taxon>
        <taxon>Strongyloidea</taxon>
        <taxon>Ancylostomatidae</taxon>
        <taxon>Ancylostomatinae</taxon>
        <taxon>Ancylostoma</taxon>
    </lineage>
</organism>
<reference evidence="1 2" key="1">
    <citation type="submission" date="2014-10" db="EMBL/GenBank/DDBJ databases">
        <title>Draft genome of the hookworm Ancylostoma caninum.</title>
        <authorList>
            <person name="Mitreva M."/>
        </authorList>
    </citation>
    <scope>NUCLEOTIDE SEQUENCE [LARGE SCALE GENOMIC DNA]</scope>
    <source>
        <strain evidence="1 2">Baltimore</strain>
    </source>
</reference>
<evidence type="ECO:0000313" key="1">
    <source>
        <dbReference type="EMBL" id="RCN27461.1"/>
    </source>
</evidence>
<dbReference type="Proteomes" id="UP000252519">
    <property type="component" value="Unassembled WGS sequence"/>
</dbReference>
<gene>
    <name evidence="1" type="ORF">ANCCAN_26805</name>
</gene>
<keyword evidence="2" id="KW-1185">Reference proteome</keyword>
<name>A0A368F5Q6_ANCCA</name>
<evidence type="ECO:0000313" key="2">
    <source>
        <dbReference type="Proteomes" id="UP000252519"/>
    </source>
</evidence>
<accession>A0A368F5Q6</accession>
<proteinExistence type="predicted"/>
<sequence length="43" mass="4724">MVYPLLSSVIAMLTKTNKTVKPLQLLLQPGDLSPAAQQRSRSQ</sequence>
<dbReference type="AlphaFoldDB" id="A0A368F5Q6"/>
<protein>
    <submittedName>
        <fullName evidence="1">Uncharacterized protein</fullName>
    </submittedName>
</protein>
<dbReference type="EMBL" id="JOJR01004094">
    <property type="protein sequence ID" value="RCN27461.1"/>
    <property type="molecule type" value="Genomic_DNA"/>
</dbReference>